<accession>A0A4Y3UK59</accession>
<evidence type="ECO:0000313" key="3">
    <source>
        <dbReference type="EMBL" id="TQM98871.1"/>
    </source>
</evidence>
<dbReference type="EMBL" id="VFPS01000002">
    <property type="protein sequence ID" value="TQM98871.1"/>
    <property type="molecule type" value="Genomic_DNA"/>
</dbReference>
<dbReference type="PANTHER" id="PTHR11695:SF294">
    <property type="entry name" value="RETICULON-4-INTERACTING PROTEIN 1, MITOCHONDRIAL"/>
    <property type="match status" value="1"/>
</dbReference>
<dbReference type="InterPro" id="IPR036291">
    <property type="entry name" value="NAD(P)-bd_dom_sf"/>
</dbReference>
<proteinExistence type="predicted"/>
<name>A0A4Y3UK59_9MICO</name>
<dbReference type="CDD" id="cd05289">
    <property type="entry name" value="MDR_like_2"/>
    <property type="match status" value="1"/>
</dbReference>
<dbReference type="InterPro" id="IPR020843">
    <property type="entry name" value="ER"/>
</dbReference>
<dbReference type="InterPro" id="IPR013154">
    <property type="entry name" value="ADH-like_N"/>
</dbReference>
<protein>
    <submittedName>
        <fullName evidence="3">NADPH:quinone reductase-like Zn-dependent oxidoreductase</fullName>
    </submittedName>
</protein>
<dbReference type="InterPro" id="IPR050700">
    <property type="entry name" value="YIM1/Zinc_Alcohol_DH_Fams"/>
</dbReference>
<dbReference type="AlphaFoldDB" id="A0A4Y3UK59"/>
<feature type="region of interest" description="Disordered" evidence="1">
    <location>
        <begin position="1"/>
        <end position="30"/>
    </location>
</feature>
<dbReference type="OrthoDB" id="3175656at2"/>
<evidence type="ECO:0000313" key="4">
    <source>
        <dbReference type="Proteomes" id="UP000319804"/>
    </source>
</evidence>
<dbReference type="Gene3D" id="3.40.50.720">
    <property type="entry name" value="NAD(P)-binding Rossmann-like Domain"/>
    <property type="match status" value="1"/>
</dbReference>
<dbReference type="Pfam" id="PF08240">
    <property type="entry name" value="ADH_N"/>
    <property type="match status" value="1"/>
</dbReference>
<dbReference type="SUPFAM" id="SSF50129">
    <property type="entry name" value="GroES-like"/>
    <property type="match status" value="1"/>
</dbReference>
<evidence type="ECO:0000256" key="1">
    <source>
        <dbReference type="SAM" id="MobiDB-lite"/>
    </source>
</evidence>
<comment type="caution">
    <text evidence="3">The sequence shown here is derived from an EMBL/GenBank/DDBJ whole genome shotgun (WGS) entry which is preliminary data.</text>
</comment>
<organism evidence="3 4">
    <name type="scientific">Microbacterium lacticum</name>
    <dbReference type="NCBI Taxonomy" id="33885"/>
    <lineage>
        <taxon>Bacteria</taxon>
        <taxon>Bacillati</taxon>
        <taxon>Actinomycetota</taxon>
        <taxon>Actinomycetes</taxon>
        <taxon>Micrococcales</taxon>
        <taxon>Microbacteriaceae</taxon>
        <taxon>Microbacterium</taxon>
    </lineage>
</organism>
<dbReference type="Proteomes" id="UP000319804">
    <property type="component" value="Unassembled WGS sequence"/>
</dbReference>
<dbReference type="SMART" id="SM00829">
    <property type="entry name" value="PKS_ER"/>
    <property type="match status" value="1"/>
</dbReference>
<feature type="domain" description="Enoyl reductase (ER)" evidence="2">
    <location>
        <begin position="52"/>
        <end position="355"/>
    </location>
</feature>
<dbReference type="GO" id="GO:0016491">
    <property type="term" value="F:oxidoreductase activity"/>
    <property type="evidence" value="ECO:0007669"/>
    <property type="project" value="InterPro"/>
</dbReference>
<sequence>MSPDRLRRFRSPRASSLSAPVDSGTPAPALAAAAGAHEVPEEMRAVVFDAPGPAESLRETAVPTPAPVLSELLVRVVAAGVNPIDAKTRAGRGVSGAIEQFPSTLGYDFSGVVVRAPYETHPFPAGTEVFGMVPFPRSGGTYAQYAVVPTLSVARKPSALSHVEAAGVPLAALTAWGLVVETAHAHEGQRILIHGASGGVGHFAVQLAAYFGAHVSATCSPRNLAWLRELGASVVIDHTAMAFEDVVGDVDVVIDLVGNVHDDTGTRSLTVLRPGGLYIVVPTGSWPGYAQAATDAGVRATAYTVIPDGGALATIGRLLTSGAIQVYVDRVFPLDEAAAAHEALEQGRTRGKIVLAVSAG</sequence>
<keyword evidence="4" id="KW-1185">Reference proteome</keyword>
<reference evidence="3 4" key="1">
    <citation type="submission" date="2019-06" db="EMBL/GenBank/DDBJ databases">
        <title>Sequencing the genomes of 1000 actinobacteria strains.</title>
        <authorList>
            <person name="Klenk H.-P."/>
        </authorList>
    </citation>
    <scope>NUCLEOTIDE SEQUENCE [LARGE SCALE GENOMIC DNA]</scope>
    <source>
        <strain evidence="3 4">DSM 20427</strain>
    </source>
</reference>
<dbReference type="InterPro" id="IPR011032">
    <property type="entry name" value="GroES-like_sf"/>
</dbReference>
<evidence type="ECO:0000259" key="2">
    <source>
        <dbReference type="SMART" id="SM00829"/>
    </source>
</evidence>
<dbReference type="PANTHER" id="PTHR11695">
    <property type="entry name" value="ALCOHOL DEHYDROGENASE RELATED"/>
    <property type="match status" value="1"/>
</dbReference>
<gene>
    <name evidence="3" type="ORF">FHX68_1587</name>
</gene>
<dbReference type="Gene3D" id="3.90.180.10">
    <property type="entry name" value="Medium-chain alcohol dehydrogenases, catalytic domain"/>
    <property type="match status" value="1"/>
</dbReference>
<dbReference type="SUPFAM" id="SSF51735">
    <property type="entry name" value="NAD(P)-binding Rossmann-fold domains"/>
    <property type="match status" value="1"/>
</dbReference>
<dbReference type="Pfam" id="PF13602">
    <property type="entry name" value="ADH_zinc_N_2"/>
    <property type="match status" value="1"/>
</dbReference>